<organism evidence="2 3">
    <name type="scientific">Sphingobium agri</name>
    <dbReference type="NCBI Taxonomy" id="2933566"/>
    <lineage>
        <taxon>Bacteria</taxon>
        <taxon>Pseudomonadati</taxon>
        <taxon>Pseudomonadota</taxon>
        <taxon>Alphaproteobacteria</taxon>
        <taxon>Sphingomonadales</taxon>
        <taxon>Sphingomonadaceae</taxon>
        <taxon>Sphingobium</taxon>
    </lineage>
</organism>
<keyword evidence="3" id="KW-1185">Reference proteome</keyword>
<feature type="domain" description="Terminase large subunit-like ATPase" evidence="1">
    <location>
        <begin position="66"/>
        <end position="243"/>
    </location>
</feature>
<name>A0ABT0DXA3_9SPHN</name>
<dbReference type="Gene3D" id="3.40.50.300">
    <property type="entry name" value="P-loop containing nucleotide triphosphate hydrolases"/>
    <property type="match status" value="1"/>
</dbReference>
<evidence type="ECO:0000313" key="2">
    <source>
        <dbReference type="EMBL" id="MCK0531763.1"/>
    </source>
</evidence>
<protein>
    <submittedName>
        <fullName evidence="2">Terminase large subunit</fullName>
    </submittedName>
</protein>
<evidence type="ECO:0000259" key="1">
    <source>
        <dbReference type="Pfam" id="PF03354"/>
    </source>
</evidence>
<gene>
    <name evidence="2" type="ORF">MU848_09250</name>
</gene>
<sequence length="589" mass="64667">MGQPAEALTWNFACPDWVERLKAGKSLLPPLPLNDNEAERAVAIFNNLRLPDVPGQPFMADAAGEWGRDIVRAIFGSMVEGERQVREVMAMVPKKNAKTTNGAAICLTALLMNERPRAEFVLVGPTQEIADTAFQQASGMIDADPYLKQRFHVADHRKAIYDRVLKATLKIKTFDMKVATGSKPVMVLIDELHLMGAISYASRVIGQLRGGMIANPEAFLVIITTQSDEAPAGAFKTELDYARGVRDGRIANARMLPLLYEFPEAMQVDQAKPWQDPRHWHMVLPNLGRSISLDRLIEEYQAAVDKGLQEERRWASQHLNVQIGLALHTDRWRGADYWEAAADSTLTLEALLARCEVAVVGVDGGGLDDLYGLCVAGREKDTRRWLYWFRAWVYSEVLELRHEIAPRLLDFKRDGDLVIIGHNGGPTLDDDDLDDDTPPPELLDERDVREIVAIVQKVKDSGLLPEKGAIGLDPEGVGALVDALAAIGLEHPQVVGVTQGYRLASAVWSLERKLKHRMAAHSGAPLINWCVSNAKAEQRGNAVIITKQAAGKAKIDPFIAGLNATKLLEANPAAQGGGVDDFISAMKAA</sequence>
<comment type="caution">
    <text evidence="2">The sequence shown here is derived from an EMBL/GenBank/DDBJ whole genome shotgun (WGS) entry which is preliminary data.</text>
</comment>
<dbReference type="PANTHER" id="PTHR41287">
    <property type="match status" value="1"/>
</dbReference>
<dbReference type="InterPro" id="IPR027417">
    <property type="entry name" value="P-loop_NTPase"/>
</dbReference>
<reference evidence="2 3" key="1">
    <citation type="submission" date="2022-04" db="EMBL/GenBank/DDBJ databases">
        <authorList>
            <person name="Huq M.A."/>
        </authorList>
    </citation>
    <scope>NUCLEOTIDE SEQUENCE [LARGE SCALE GENOMIC DNA]</scope>
    <source>
        <strain evidence="2 3">MAH-33</strain>
    </source>
</reference>
<dbReference type="EMBL" id="JALKHS010000006">
    <property type="protein sequence ID" value="MCK0531763.1"/>
    <property type="molecule type" value="Genomic_DNA"/>
</dbReference>
<dbReference type="InterPro" id="IPR046461">
    <property type="entry name" value="TerL_ATPase"/>
</dbReference>
<proteinExistence type="predicted"/>
<dbReference type="PANTHER" id="PTHR41287:SF1">
    <property type="entry name" value="PROTEIN YMFN"/>
    <property type="match status" value="1"/>
</dbReference>
<dbReference type="Pfam" id="PF03354">
    <property type="entry name" value="TerL_ATPase"/>
    <property type="match status" value="1"/>
</dbReference>
<accession>A0ABT0DXA3</accession>
<dbReference type="Proteomes" id="UP001203512">
    <property type="component" value="Unassembled WGS sequence"/>
</dbReference>
<dbReference type="InterPro" id="IPR005021">
    <property type="entry name" value="Terminase_largesu-like"/>
</dbReference>
<dbReference type="RefSeq" id="WP_247231327.1">
    <property type="nucleotide sequence ID" value="NZ_JALKHS010000006.1"/>
</dbReference>
<evidence type="ECO:0000313" key="3">
    <source>
        <dbReference type="Proteomes" id="UP001203512"/>
    </source>
</evidence>